<comment type="caution">
    <text evidence="1">The sequence shown here is derived from an EMBL/GenBank/DDBJ whole genome shotgun (WGS) entry which is preliminary data.</text>
</comment>
<reference evidence="1" key="1">
    <citation type="journal article" date="2021" name="PeerJ">
        <title>Extensive microbial diversity within the chicken gut microbiome revealed by metagenomics and culture.</title>
        <authorList>
            <person name="Gilroy R."/>
            <person name="Ravi A."/>
            <person name="Getino M."/>
            <person name="Pursley I."/>
            <person name="Horton D.L."/>
            <person name="Alikhan N.F."/>
            <person name="Baker D."/>
            <person name="Gharbi K."/>
            <person name="Hall N."/>
            <person name="Watson M."/>
            <person name="Adriaenssens E.M."/>
            <person name="Foster-Nyarko E."/>
            <person name="Jarju S."/>
            <person name="Secka A."/>
            <person name="Antonio M."/>
            <person name="Oren A."/>
            <person name="Chaudhuri R.R."/>
            <person name="La Ragione R."/>
            <person name="Hildebrand F."/>
            <person name="Pallen M.J."/>
        </authorList>
    </citation>
    <scope>NUCLEOTIDE SEQUENCE</scope>
    <source>
        <strain evidence="1">26628</strain>
    </source>
</reference>
<dbReference type="EMBL" id="DXFD01000018">
    <property type="protein sequence ID" value="HIX46297.1"/>
    <property type="molecule type" value="Genomic_DNA"/>
</dbReference>
<sequence length="80" mass="8943">MCCDEVHEICFELTKQISVRGRDNPPHRDGVASAAGFLSLLVVARRYLRAARDTRPATLGAAAPPLPKKFFDTFWEPCVR</sequence>
<accession>A0A9D2AQ99</accession>
<protein>
    <submittedName>
        <fullName evidence="1">Uncharacterized protein</fullName>
    </submittedName>
</protein>
<dbReference type="Proteomes" id="UP000824249">
    <property type="component" value="Unassembled WGS sequence"/>
</dbReference>
<evidence type="ECO:0000313" key="1">
    <source>
        <dbReference type="EMBL" id="HIX46297.1"/>
    </source>
</evidence>
<gene>
    <name evidence="1" type="ORF">H9737_01230</name>
</gene>
<organism evidence="1 2">
    <name type="scientific">Candidatus Borkfalkia faecigallinarum</name>
    <dbReference type="NCBI Taxonomy" id="2838509"/>
    <lineage>
        <taxon>Bacteria</taxon>
        <taxon>Bacillati</taxon>
        <taxon>Bacillota</taxon>
        <taxon>Clostridia</taxon>
        <taxon>Christensenellales</taxon>
        <taxon>Christensenellaceae</taxon>
        <taxon>Candidatus Borkfalkia</taxon>
    </lineage>
</organism>
<name>A0A9D2AQ99_9FIRM</name>
<feature type="non-terminal residue" evidence="1">
    <location>
        <position position="80"/>
    </location>
</feature>
<dbReference type="AlphaFoldDB" id="A0A9D2AQ99"/>
<reference evidence="1" key="2">
    <citation type="submission" date="2021-04" db="EMBL/GenBank/DDBJ databases">
        <authorList>
            <person name="Gilroy R."/>
        </authorList>
    </citation>
    <scope>NUCLEOTIDE SEQUENCE</scope>
    <source>
        <strain evidence="1">26628</strain>
    </source>
</reference>
<proteinExistence type="predicted"/>
<evidence type="ECO:0000313" key="2">
    <source>
        <dbReference type="Proteomes" id="UP000824249"/>
    </source>
</evidence>